<dbReference type="InterPro" id="IPR002575">
    <property type="entry name" value="Aminoglycoside_PTrfase"/>
</dbReference>
<dbReference type="EMBL" id="CP120682">
    <property type="protein sequence ID" value="WKN37571.1"/>
    <property type="molecule type" value="Genomic_DNA"/>
</dbReference>
<dbReference type="PANTHER" id="PTHR43883:SF1">
    <property type="entry name" value="GLUCONOKINASE"/>
    <property type="match status" value="1"/>
</dbReference>
<reference evidence="2" key="2">
    <citation type="journal article" date="2024" name="Antonie Van Leeuwenhoek">
        <title>Roseihalotalea indica gen. nov., sp. nov., a halophilic Bacteroidetes from mesopelagic Southwest Indian Ocean with higher carbohydrate metabolic potential.</title>
        <authorList>
            <person name="Chen B."/>
            <person name="Zhang M."/>
            <person name="Lin D."/>
            <person name="Ye J."/>
            <person name="Tang K."/>
        </authorList>
    </citation>
    <scope>NUCLEOTIDE SEQUENCE</scope>
    <source>
        <strain evidence="2">TK19036</strain>
    </source>
</reference>
<evidence type="ECO:0000313" key="2">
    <source>
        <dbReference type="EMBL" id="WKN37571.1"/>
    </source>
</evidence>
<organism evidence="2">
    <name type="scientific">Roseihalotalea indica</name>
    <dbReference type="NCBI Taxonomy" id="2867963"/>
    <lineage>
        <taxon>Bacteria</taxon>
        <taxon>Pseudomonadati</taxon>
        <taxon>Bacteroidota</taxon>
        <taxon>Cytophagia</taxon>
        <taxon>Cytophagales</taxon>
        <taxon>Catalimonadaceae</taxon>
        <taxon>Roseihalotalea</taxon>
    </lineage>
</organism>
<accession>A0AA49JEQ0</accession>
<sequence length="328" mass="37831">MKPDEAKLLKQGYPHAEWNETHISYVLMTEDCAYKIMKTVKLDFLDFSTLGQRKHNCEEEQRLNQRLAPDVYRAVVPVTRQGDQLKLEAEGEVLDYAVKMKRLDEQRLMSKLLEKKQVTEQHIRQLAEVVATFHAQAPVVQQVASTTEFAANFNELAEQADWVKEQMRSDCADIISEAVSLSDQFLQQNGNLLKQRQKVGLVRDVHGDLHSHNVFLYDEPVIFDCISFNDAFRKIDLLNEVAFMCMDLEAQGATALSNLFYTQYVAQMSERGIEHVEDENLFIYFKLYRANVRVKVSIIDAQEKEGPPNSTAVKPYLELMKQYTEELV</sequence>
<name>A0AA49JEQ0_9BACT</name>
<dbReference type="InterPro" id="IPR011009">
    <property type="entry name" value="Kinase-like_dom_sf"/>
</dbReference>
<gene>
    <name evidence="2" type="ORF">K4G66_02455</name>
</gene>
<proteinExistence type="predicted"/>
<feature type="domain" description="Aminoglycoside phosphotransferase" evidence="1">
    <location>
        <begin position="53"/>
        <end position="249"/>
    </location>
</feature>
<protein>
    <submittedName>
        <fullName evidence="2">Phosphotransferase</fullName>
    </submittedName>
</protein>
<reference evidence="2" key="1">
    <citation type="journal article" date="2023" name="Comput. Struct. Biotechnol. J.">
        <title>Discovery of a novel marine Bacteroidetes with a rich repertoire of carbohydrate-active enzymes.</title>
        <authorList>
            <person name="Chen B."/>
            <person name="Liu G."/>
            <person name="Chen Q."/>
            <person name="Wang H."/>
            <person name="Liu L."/>
            <person name="Tang K."/>
        </authorList>
    </citation>
    <scope>NUCLEOTIDE SEQUENCE</scope>
    <source>
        <strain evidence="2">TK19036</strain>
    </source>
</reference>
<dbReference type="Pfam" id="PF01636">
    <property type="entry name" value="APH"/>
    <property type="match status" value="1"/>
</dbReference>
<evidence type="ECO:0000259" key="1">
    <source>
        <dbReference type="Pfam" id="PF01636"/>
    </source>
</evidence>
<dbReference type="SUPFAM" id="SSF56112">
    <property type="entry name" value="Protein kinase-like (PK-like)"/>
    <property type="match status" value="1"/>
</dbReference>
<dbReference type="PANTHER" id="PTHR43883">
    <property type="entry name" value="SLR0207 PROTEIN"/>
    <property type="match status" value="1"/>
</dbReference>
<dbReference type="AlphaFoldDB" id="A0AA49JEQ0"/>
<dbReference type="InterPro" id="IPR052732">
    <property type="entry name" value="Cell-binding_unc_protein"/>
</dbReference>